<dbReference type="AlphaFoldDB" id="A0A4U0Y089"/>
<feature type="signal peptide" evidence="2">
    <location>
        <begin position="1"/>
        <end position="21"/>
    </location>
</feature>
<dbReference type="InterPro" id="IPR017853">
    <property type="entry name" value="GH"/>
</dbReference>
<dbReference type="STRING" id="329884.A0A4U0Y089"/>
<evidence type="ECO:0000256" key="2">
    <source>
        <dbReference type="SAM" id="SignalP"/>
    </source>
</evidence>
<evidence type="ECO:0008006" key="8">
    <source>
        <dbReference type="Google" id="ProtNLM"/>
    </source>
</evidence>
<dbReference type="Gene3D" id="1.20.120.670">
    <property type="entry name" value="N-acetyl-b-d-glucoasminidase"/>
    <property type="match status" value="1"/>
</dbReference>
<dbReference type="EMBL" id="NAJQ01000027">
    <property type="protein sequence ID" value="TKA82717.1"/>
    <property type="molecule type" value="Genomic_DNA"/>
</dbReference>
<evidence type="ECO:0000259" key="3">
    <source>
        <dbReference type="Pfam" id="PF05089"/>
    </source>
</evidence>
<evidence type="ECO:0000259" key="4">
    <source>
        <dbReference type="Pfam" id="PF12971"/>
    </source>
</evidence>
<evidence type="ECO:0000259" key="5">
    <source>
        <dbReference type="Pfam" id="PF12972"/>
    </source>
</evidence>
<dbReference type="PANTHER" id="PTHR12872">
    <property type="entry name" value="ALPHA-N-ACETYLGLUCOSAMINIDASE"/>
    <property type="match status" value="1"/>
</dbReference>
<protein>
    <recommendedName>
        <fullName evidence="8">Alpha-N-acetylglucosaminidase</fullName>
    </recommendedName>
</protein>
<dbReference type="Proteomes" id="UP000309340">
    <property type="component" value="Unassembled WGS sequence"/>
</dbReference>
<dbReference type="InterPro" id="IPR024733">
    <property type="entry name" value="NAGLU_tim-barrel"/>
</dbReference>
<name>A0A4U0Y089_9PEZI</name>
<feature type="domain" description="Alpha-N-acetylglucosaminidase tim-barrel" evidence="3">
    <location>
        <begin position="134"/>
        <end position="470"/>
    </location>
</feature>
<accession>A0A4U0Y089</accession>
<dbReference type="Pfam" id="PF05089">
    <property type="entry name" value="NAGLU"/>
    <property type="match status" value="1"/>
</dbReference>
<dbReference type="PANTHER" id="PTHR12872:SF1">
    <property type="entry name" value="ALPHA-N-ACETYLGLUCOSAMINIDASE"/>
    <property type="match status" value="1"/>
</dbReference>
<keyword evidence="7" id="KW-1185">Reference proteome</keyword>
<sequence>MRSLITYAVSAVFAVSALCGAQSTAGIEALVHRRLSNHANDFTFSLSTPTPASYAAPNTTAKQNDEYTVSNAANGTIHISGNSPTALASGLRWYLTTYAHVDIYWFVGSRLHLAPQHLSPVNGTYHGSSIVPWRYHFNTVTFSYSAAFWTWDDWELELDWLALRGVNLPLAWNGYEKILIDVFREAGFSDAEIASFLSGPAFQAWNRFGNIQGSWGGDLPMSWVDGQFALAKQIVARMVELGMTPVLPAFTGFVPDMIGRHYPNASFVNGSQWSGFPLQHTNVTFLEPFDPLFTTLQTSFLDKQASAFGNVSSIYTLDQYNENNPYSGDLGYLRNVTSNTIASLKAADPNAIWMLQGWLFYSSATFWTNDRIEAYLGGVENSDMIILDLFSESQPQWQRTNSYYGKPWIWCELHDYGGNQGLYGQVENVTINPIEALANATSTMVGMGLTMEGQEGNEIMYDILLDQAWSSTPLNTATYFHDWVTARYHGPATLPAGLYSAWDSMRKTVYNNTQISIANAVTKSIFELAPNTTGLLNRTGHHPTTIQYDPAVLVQAWKSFYGAAAQEPSLWDNPAYTFDLTDITRQVMANAFYPLYTTFVTAANSSLNATYSPTQATKTGQQLLTLLSDLDALLTASGHPEHFNLAYWIAQARAWVSPSNTPATSNTSSSSIITQTADFYEYNARNQITLWGPTGEISDYASKPWAGLISSYYLPRWSMFVEYTLNSSTAANGGNAALSSSLLAFEEGWQTGIWGEAAGESYAMASGNELQRVVARVVGDWPGVFG</sequence>
<evidence type="ECO:0000313" key="7">
    <source>
        <dbReference type="Proteomes" id="UP000309340"/>
    </source>
</evidence>
<dbReference type="InterPro" id="IPR029018">
    <property type="entry name" value="Hex-like_dom2"/>
</dbReference>
<dbReference type="InterPro" id="IPR007781">
    <property type="entry name" value="NAGLU"/>
</dbReference>
<dbReference type="Pfam" id="PF12971">
    <property type="entry name" value="NAGLU_N"/>
    <property type="match status" value="1"/>
</dbReference>
<dbReference type="Gene3D" id="3.30.379.10">
    <property type="entry name" value="Chitobiase/beta-hexosaminidase domain 2-like"/>
    <property type="match status" value="1"/>
</dbReference>
<gene>
    <name evidence="6" type="ORF">B0A55_01289</name>
</gene>
<comment type="caution">
    <text evidence="6">The sequence shown here is derived from an EMBL/GenBank/DDBJ whole genome shotgun (WGS) entry which is preliminary data.</text>
</comment>
<feature type="domain" description="Alpha-N-acetylglucosaminidase N-terminal" evidence="4">
    <location>
        <begin position="26"/>
        <end position="118"/>
    </location>
</feature>
<keyword evidence="1" id="KW-0378">Hydrolase</keyword>
<dbReference type="InterPro" id="IPR024732">
    <property type="entry name" value="NAGLU_C"/>
</dbReference>
<dbReference type="GO" id="GO:0016787">
    <property type="term" value="F:hydrolase activity"/>
    <property type="evidence" value="ECO:0007669"/>
    <property type="project" value="UniProtKB-KW"/>
</dbReference>
<proteinExistence type="predicted"/>
<organism evidence="6 7">
    <name type="scientific">Friedmanniomyces simplex</name>
    <dbReference type="NCBI Taxonomy" id="329884"/>
    <lineage>
        <taxon>Eukaryota</taxon>
        <taxon>Fungi</taxon>
        <taxon>Dikarya</taxon>
        <taxon>Ascomycota</taxon>
        <taxon>Pezizomycotina</taxon>
        <taxon>Dothideomycetes</taxon>
        <taxon>Dothideomycetidae</taxon>
        <taxon>Mycosphaerellales</taxon>
        <taxon>Teratosphaeriaceae</taxon>
        <taxon>Friedmanniomyces</taxon>
    </lineage>
</organism>
<dbReference type="InterPro" id="IPR024240">
    <property type="entry name" value="NAGLU_N"/>
</dbReference>
<feature type="chain" id="PRO_5020353073" description="Alpha-N-acetylglucosaminidase" evidence="2">
    <location>
        <begin position="22"/>
        <end position="786"/>
    </location>
</feature>
<dbReference type="OrthoDB" id="64736at2759"/>
<reference evidence="6 7" key="1">
    <citation type="submission" date="2017-03" db="EMBL/GenBank/DDBJ databases">
        <title>Genomes of endolithic fungi from Antarctica.</title>
        <authorList>
            <person name="Coleine C."/>
            <person name="Masonjones S."/>
            <person name="Stajich J.E."/>
        </authorList>
    </citation>
    <scope>NUCLEOTIDE SEQUENCE [LARGE SCALE GENOMIC DNA]</scope>
    <source>
        <strain evidence="6 7">CCFEE 5184</strain>
    </source>
</reference>
<evidence type="ECO:0000256" key="1">
    <source>
        <dbReference type="ARBA" id="ARBA00022801"/>
    </source>
</evidence>
<dbReference type="Pfam" id="PF12972">
    <property type="entry name" value="NAGLU_C"/>
    <property type="match status" value="1"/>
</dbReference>
<evidence type="ECO:0000313" key="6">
    <source>
        <dbReference type="EMBL" id="TKA82717.1"/>
    </source>
</evidence>
<feature type="domain" description="Alpha-N-acetylglucosaminidase C-terminal" evidence="5">
    <location>
        <begin position="479"/>
        <end position="754"/>
    </location>
</feature>
<dbReference type="Gene3D" id="3.20.20.80">
    <property type="entry name" value="Glycosidases"/>
    <property type="match status" value="1"/>
</dbReference>
<dbReference type="SUPFAM" id="SSF51445">
    <property type="entry name" value="(Trans)glycosidases"/>
    <property type="match status" value="1"/>
</dbReference>
<keyword evidence="2" id="KW-0732">Signal</keyword>